<dbReference type="PANTHER" id="PTHR11764">
    <property type="entry name" value="TERPENE CYCLASE/MUTASE FAMILY MEMBER"/>
    <property type="match status" value="1"/>
</dbReference>
<comment type="similarity">
    <text evidence="1 7">Belongs to the terpene cyclase/mutase family.</text>
</comment>
<dbReference type="Pfam" id="PF13243">
    <property type="entry name" value="SQHop_cyclase_C"/>
    <property type="match status" value="1"/>
</dbReference>
<evidence type="ECO:0000259" key="8">
    <source>
        <dbReference type="Pfam" id="PF13243"/>
    </source>
</evidence>
<dbReference type="Gene3D" id="1.50.10.20">
    <property type="match status" value="2"/>
</dbReference>
<dbReference type="PANTHER" id="PTHR11764:SF20">
    <property type="entry name" value="LANOSTEROL SYNTHASE"/>
    <property type="match status" value="1"/>
</dbReference>
<dbReference type="GO" id="GO:0031559">
    <property type="term" value="F:oxidosqualene cyclase activity"/>
    <property type="evidence" value="ECO:0007669"/>
    <property type="project" value="UniProtKB-ARBA"/>
</dbReference>
<evidence type="ECO:0000256" key="6">
    <source>
        <dbReference type="ARBA" id="ARBA00023235"/>
    </source>
</evidence>
<dbReference type="AlphaFoldDB" id="A0A818E3N0"/>
<keyword evidence="6 7" id="KW-0413">Isomerase</keyword>
<sequence length="772" mass="89688">MAWRLICDRGQQVWKYLKNENSTSIDFDKENSNSADKVYRAYAIQQNYKPLDIDESQYETLKILIFNEEFSVSAVKSVLNTINYYSSLQVEDGHWPGDYGGPMFLLPGAIITAHVTKFYFTEEQKYQMIRYLFNHQLDDGGWGTHIENKSTMFGTVLNYISLRLLGIHFDDQRIQNAYSFIQREGGAMYALSWAKFWLCVLGVMPWEGINSLFPELWLLPEWLSVHPSRYWCHCRMVYVPMSYVYEAEKIVGETSSLIKELQNELYADNYENIDFTKHRNTISSLDLYAPQTTYPRSNIHGRIRRHVIRPNTAIYRRIRQKTAVYGPYFTVYGRRKARPGIYLLKILNFFTNAYENLYNRQLRNKASEFLINYIEAEDEQANYIDIGPVNKFINMLSIWHSKGRQSKQFELHLNRVNDYLWLSEDGMKVQGYNGSQLWDTAFSIQAILETGLAHLYNNCLNSAYNYLDISQVLEDVKDYNTFYRHISKGGWPFSTRDHGWPITDCTAEGLKTTLLLHEQIFNCPRTITSDRLEYAVDFILSTQNKDGGWASYELQRSGSWIEYLNPAEVFKGIMVDYSYVECTSACVQSLCKFRLQIHCSNYRRKEIDVSVRRGIEFIKNSQRIDGSWYGSWAVCFTYGTWFAIEALVTAGESTKSKIINEAVKFLLSKQNLDGGWGESYLSCVYKSYIHHEQSQVVNTAWAVLSLMSAKADSIAIQKGIRFIINKQCSNGDWNQQGISGVFNGNCMISYTNYRNIFPIWALGRFIKNNSTK</sequence>
<evidence type="ECO:0000256" key="5">
    <source>
        <dbReference type="ARBA" id="ARBA00023098"/>
    </source>
</evidence>
<dbReference type="SUPFAM" id="SSF48239">
    <property type="entry name" value="Terpenoid cyclases/Protein prenyltransferases"/>
    <property type="match status" value="2"/>
</dbReference>
<evidence type="ECO:0000256" key="4">
    <source>
        <dbReference type="ARBA" id="ARBA00022955"/>
    </source>
</evidence>
<evidence type="ECO:0000256" key="1">
    <source>
        <dbReference type="ARBA" id="ARBA00009755"/>
    </source>
</evidence>
<dbReference type="FunFam" id="1.50.10.20:FF:000003">
    <property type="entry name" value="Terpene cyclase/mutase family member"/>
    <property type="match status" value="1"/>
</dbReference>
<evidence type="ECO:0000256" key="2">
    <source>
        <dbReference type="ARBA" id="ARBA00022516"/>
    </source>
</evidence>
<keyword evidence="2" id="KW-0444">Lipid biosynthesis</keyword>
<dbReference type="Proteomes" id="UP000663872">
    <property type="component" value="Unassembled WGS sequence"/>
</dbReference>
<evidence type="ECO:0000256" key="7">
    <source>
        <dbReference type="RuleBase" id="RU362003"/>
    </source>
</evidence>
<dbReference type="SFLD" id="SFLDG01016">
    <property type="entry name" value="Prenyltransferase_Like_2"/>
    <property type="match status" value="1"/>
</dbReference>
<dbReference type="InterPro" id="IPR002365">
    <property type="entry name" value="Terpene_synthase_CS"/>
</dbReference>
<accession>A0A818E3N0</accession>
<evidence type="ECO:0000313" key="11">
    <source>
        <dbReference type="Proteomes" id="UP000663872"/>
    </source>
</evidence>
<dbReference type="PROSITE" id="PS01074">
    <property type="entry name" value="TERPENE_SYNTHASES"/>
    <property type="match status" value="1"/>
</dbReference>
<evidence type="ECO:0000259" key="9">
    <source>
        <dbReference type="Pfam" id="PF13249"/>
    </source>
</evidence>
<dbReference type="NCBIfam" id="TIGR01787">
    <property type="entry name" value="squalene_cyclas"/>
    <property type="match status" value="1"/>
</dbReference>
<dbReference type="EC" id="5.4.99.-" evidence="7"/>
<feature type="domain" description="Squalene cyclase C-terminal" evidence="8">
    <location>
        <begin position="435"/>
        <end position="765"/>
    </location>
</feature>
<organism evidence="10 11">
    <name type="scientific">Rotaria socialis</name>
    <dbReference type="NCBI Taxonomy" id="392032"/>
    <lineage>
        <taxon>Eukaryota</taxon>
        <taxon>Metazoa</taxon>
        <taxon>Spiralia</taxon>
        <taxon>Gnathifera</taxon>
        <taxon>Rotifera</taxon>
        <taxon>Eurotatoria</taxon>
        <taxon>Bdelloidea</taxon>
        <taxon>Philodinida</taxon>
        <taxon>Philodinidae</taxon>
        <taxon>Rotaria</taxon>
    </lineage>
</organism>
<comment type="caution">
    <text evidence="10">The sequence shown here is derived from an EMBL/GenBank/DDBJ whole genome shotgun (WGS) entry which is preliminary data.</text>
</comment>
<dbReference type="CDD" id="cd02892">
    <property type="entry name" value="SQCY_1"/>
    <property type="match status" value="1"/>
</dbReference>
<dbReference type="Pfam" id="PF13249">
    <property type="entry name" value="SQHop_cyclase_N"/>
    <property type="match status" value="1"/>
</dbReference>
<evidence type="ECO:0000256" key="3">
    <source>
        <dbReference type="ARBA" id="ARBA00022737"/>
    </source>
</evidence>
<dbReference type="GO" id="GO:0006694">
    <property type="term" value="P:steroid biosynthetic process"/>
    <property type="evidence" value="ECO:0007669"/>
    <property type="project" value="UniProtKB-KW"/>
</dbReference>
<dbReference type="InterPro" id="IPR008930">
    <property type="entry name" value="Terpenoid_cyclase/PrenylTrfase"/>
</dbReference>
<dbReference type="InterPro" id="IPR032696">
    <property type="entry name" value="SQ_cyclase_C"/>
</dbReference>
<reference evidence="10" key="1">
    <citation type="submission" date="2021-02" db="EMBL/GenBank/DDBJ databases">
        <authorList>
            <person name="Nowell W R."/>
        </authorList>
    </citation>
    <scope>NUCLEOTIDE SEQUENCE</scope>
</reference>
<keyword evidence="3" id="KW-0677">Repeat</keyword>
<keyword evidence="4" id="KW-0752">Steroid biosynthesis</keyword>
<dbReference type="InterPro" id="IPR032697">
    <property type="entry name" value="SQ_cyclase_N"/>
</dbReference>
<feature type="domain" description="Squalene cyclase N-terminal" evidence="9">
    <location>
        <begin position="83"/>
        <end position="380"/>
    </location>
</feature>
<dbReference type="EMBL" id="CAJNYT010002014">
    <property type="protein sequence ID" value="CAF3442957.1"/>
    <property type="molecule type" value="Genomic_DNA"/>
</dbReference>
<evidence type="ECO:0000313" key="10">
    <source>
        <dbReference type="EMBL" id="CAF3442957.1"/>
    </source>
</evidence>
<keyword evidence="5" id="KW-0443">Lipid metabolism</keyword>
<name>A0A818E3N0_9BILA</name>
<proteinExistence type="inferred from homology"/>
<dbReference type="InterPro" id="IPR018333">
    <property type="entry name" value="Squalene_cyclase"/>
</dbReference>
<gene>
    <name evidence="10" type="ORF">GRG538_LOCUS13634</name>
</gene>
<dbReference type="GO" id="GO:0005811">
    <property type="term" value="C:lipid droplet"/>
    <property type="evidence" value="ECO:0007669"/>
    <property type="project" value="InterPro"/>
</dbReference>
<protein>
    <recommendedName>
        <fullName evidence="7">Terpene cyclase/mutase family member</fullName>
        <ecNumber evidence="7">5.4.99.-</ecNumber>
    </recommendedName>
</protein>
<dbReference type="GO" id="GO:0016104">
    <property type="term" value="P:triterpenoid biosynthetic process"/>
    <property type="evidence" value="ECO:0007669"/>
    <property type="project" value="InterPro"/>
</dbReference>